<comment type="caution">
    <text evidence="1">The sequence shown here is derived from an EMBL/GenBank/DDBJ whole genome shotgun (WGS) entry which is preliminary data.</text>
</comment>
<name>A0A1F4UEH4_UNCW3</name>
<evidence type="ECO:0000313" key="1">
    <source>
        <dbReference type="EMBL" id="OGC43331.1"/>
    </source>
</evidence>
<dbReference type="Proteomes" id="UP000177025">
    <property type="component" value="Unassembled WGS sequence"/>
</dbReference>
<accession>A0A1F4UEH4</accession>
<gene>
    <name evidence="1" type="ORF">A2Y85_05035</name>
</gene>
<proteinExistence type="predicted"/>
<protein>
    <submittedName>
        <fullName evidence="1">Uncharacterized protein</fullName>
    </submittedName>
</protein>
<evidence type="ECO:0000313" key="2">
    <source>
        <dbReference type="Proteomes" id="UP000177025"/>
    </source>
</evidence>
<sequence>MKKLLFCVLIVFSLCFSLDGENEYYGECGRTVFDRIITLSAAKHTFKTITIDWSDFIGSRNLSPDNYILAGKIYVFSSGAMTRGITCMLLTPEQYEVYLSGEEVKSPLFKATKQHDISIRTLELNLGQKYYLILDNSHTKMTDKNVLLYLLALPKWHGG</sequence>
<dbReference type="EMBL" id="MEUM01000026">
    <property type="protein sequence ID" value="OGC43331.1"/>
    <property type="molecule type" value="Genomic_DNA"/>
</dbReference>
<dbReference type="AlphaFoldDB" id="A0A1F4UEH4"/>
<reference evidence="1 2" key="1">
    <citation type="journal article" date="2016" name="Nat. Commun.">
        <title>Thousands of microbial genomes shed light on interconnected biogeochemical processes in an aquifer system.</title>
        <authorList>
            <person name="Anantharaman K."/>
            <person name="Brown C.T."/>
            <person name="Hug L.A."/>
            <person name="Sharon I."/>
            <person name="Castelle C.J."/>
            <person name="Probst A.J."/>
            <person name="Thomas B.C."/>
            <person name="Singh A."/>
            <person name="Wilkins M.J."/>
            <person name="Karaoz U."/>
            <person name="Brodie E.L."/>
            <person name="Williams K.H."/>
            <person name="Hubbard S.S."/>
            <person name="Banfield J.F."/>
        </authorList>
    </citation>
    <scope>NUCLEOTIDE SEQUENCE [LARGE SCALE GENOMIC DNA]</scope>
</reference>
<organism evidence="1 2">
    <name type="scientific">candidate division WOR-3 bacterium RBG_13_43_14</name>
    <dbReference type="NCBI Taxonomy" id="1802590"/>
    <lineage>
        <taxon>Bacteria</taxon>
        <taxon>Bacteria division WOR-3</taxon>
    </lineage>
</organism>